<reference evidence="1" key="1">
    <citation type="submission" date="2023-07" db="EMBL/GenBank/DDBJ databases">
        <title>Black Yeasts Isolated from many extreme environments.</title>
        <authorList>
            <person name="Coleine C."/>
            <person name="Stajich J.E."/>
            <person name="Selbmann L."/>
        </authorList>
    </citation>
    <scope>NUCLEOTIDE SEQUENCE</scope>
    <source>
        <strain evidence="1">CCFEE 5714</strain>
    </source>
</reference>
<dbReference type="EMBL" id="JAUTXU010000001">
    <property type="protein sequence ID" value="KAK3726144.1"/>
    <property type="molecule type" value="Genomic_DNA"/>
</dbReference>
<comment type="caution">
    <text evidence="1">The sequence shown here is derived from an EMBL/GenBank/DDBJ whole genome shotgun (WGS) entry which is preliminary data.</text>
</comment>
<evidence type="ECO:0000313" key="1">
    <source>
        <dbReference type="EMBL" id="KAK3726144.1"/>
    </source>
</evidence>
<protein>
    <submittedName>
        <fullName evidence="1">Uncharacterized protein</fullName>
    </submittedName>
</protein>
<sequence length="480" mass="55922">MASKIHPYLTEPDLVVLRSLFEDTTKDIRTSYKAQDRVPGPEAIDAIADEFSDLPHHDDIAIQQLKGLNNPEDPNFRPTVFVTWDDKDIPQVLNRYVVRPYARLAARIVRHPTDVVFLTHILLYLFVNLPSAVWLFYSFTYVHGVAHAAFTFWCAGSFTLMLHNHIHNNGILSRSWFWLDFAFPYIAEPLMGHTWDSYYYHHVKHHHVESNGPDDLSSTIRYQRDDIFHFLHYVGRFLLFVWIELPLYFARRNKMRLAIRVFLSELVSFAFMYLMTKINPRAATFVLIIPFTLLRMGLMVGNWGQHALVDEIEPDSDFRSSITLVDVPSNRFCFNDGYHTAHHLNPRRHWREQPVHFLQSKEAYRQGRALVFYNIDYLMMTVKLLQKDYMYLASCLVPMGDQIGMTQEEIAAMLRTKTRKFTEEDIQKKFSGNTAATSKRPFSAFSTAAQSLRDLTERISGVIYVGPRRVNAEISSRKTD</sequence>
<proteinExistence type="predicted"/>
<gene>
    <name evidence="1" type="ORF">LTR37_000292</name>
</gene>
<organism evidence="1 2">
    <name type="scientific">Vermiconidia calcicola</name>
    <dbReference type="NCBI Taxonomy" id="1690605"/>
    <lineage>
        <taxon>Eukaryota</taxon>
        <taxon>Fungi</taxon>
        <taxon>Dikarya</taxon>
        <taxon>Ascomycota</taxon>
        <taxon>Pezizomycotina</taxon>
        <taxon>Dothideomycetes</taxon>
        <taxon>Dothideomycetidae</taxon>
        <taxon>Mycosphaerellales</taxon>
        <taxon>Extremaceae</taxon>
        <taxon>Vermiconidia</taxon>
    </lineage>
</organism>
<name>A0ACC3P1X6_9PEZI</name>
<evidence type="ECO:0000313" key="2">
    <source>
        <dbReference type="Proteomes" id="UP001281147"/>
    </source>
</evidence>
<dbReference type="Proteomes" id="UP001281147">
    <property type="component" value="Unassembled WGS sequence"/>
</dbReference>
<keyword evidence="2" id="KW-1185">Reference proteome</keyword>
<accession>A0ACC3P1X6</accession>